<dbReference type="EMBL" id="JAGKSB010000004">
    <property type="protein sequence ID" value="MBP3942852.1"/>
    <property type="molecule type" value="Genomic_DNA"/>
</dbReference>
<proteinExistence type="predicted"/>
<name>A0A8T4H729_9SPHI</name>
<keyword evidence="2" id="KW-1185">Reference proteome</keyword>
<dbReference type="AlphaFoldDB" id="A0A8T4H729"/>
<dbReference type="SUPFAM" id="SSF53067">
    <property type="entry name" value="Actin-like ATPase domain"/>
    <property type="match status" value="1"/>
</dbReference>
<gene>
    <name evidence="1" type="ORF">J5U18_04620</name>
</gene>
<dbReference type="InterPro" id="IPR043129">
    <property type="entry name" value="ATPase_NBD"/>
</dbReference>
<accession>A0A8T4H729</accession>
<evidence type="ECO:0000313" key="1">
    <source>
        <dbReference type="EMBL" id="MBP3942852.1"/>
    </source>
</evidence>
<dbReference type="Proteomes" id="UP000679691">
    <property type="component" value="Unassembled WGS sequence"/>
</dbReference>
<evidence type="ECO:0000313" key="2">
    <source>
        <dbReference type="Proteomes" id="UP000679691"/>
    </source>
</evidence>
<reference evidence="1" key="1">
    <citation type="submission" date="2021-03" db="EMBL/GenBank/DDBJ databases">
        <authorList>
            <person name="Lu T."/>
            <person name="Wang Q."/>
            <person name="Han X."/>
        </authorList>
    </citation>
    <scope>NUCLEOTIDE SEQUENCE</scope>
    <source>
        <strain evidence="1">WQ 2009</strain>
    </source>
</reference>
<comment type="caution">
    <text evidence="1">The sequence shown here is derived from an EMBL/GenBank/DDBJ whole genome shotgun (WGS) entry which is preliminary data.</text>
</comment>
<protein>
    <submittedName>
        <fullName evidence="1">Uncharacterized protein</fullName>
    </submittedName>
</protein>
<sequence length="1126" mass="129930">MAKTFRLYTGADITHWQERGGDYNSEIIKSIHGGDEDKAKQFPTSIPSPFARMDLFRSALSSFESPTMKLDGDSNTHRIISECLDLLELLYNFDSISSRLEVIVWDRKIDLPKLEESTSEGHKLLAKTLRLYFSQDKDAFEFEKFTRFYIFLLDGYVLGGTSPKSIVFTTANSKDFAKHTFDNDTLFDGITKPLYARNREFIKYLYALFVTNAKLSQYMPEFYSYLKKNKEYLQAEDLQFFHELSDLNDSNLYEFDEISYDSFVIEVFGIPLRKIKKSNLLEDIQKESDFLIHTKKKFKEFIPMVLASNGNLGHLNYHNKNTKWDINQKVNHTEIPVEQRMLPGKSISYPYYHFGDFLAEEIYETPYKLNAKYFFDGNFNNQTDDNEVGYLLPLKPLFFELFDRKDLIDKKFGGKPMIEVIKRKSRVDVYLRIPINGGSDFIELSRRYESVEISSQSGKIVTYNQYLRMFPFKRTSVEPNYYINIIDENQNDLNGNLAIEFDGNRGSIVSRKSKFRQNDSFYNTFFYRVKSNFDTISVRQVESNVSNILIPLWASENAAGGQFTFAIDLGTSNTHVEYTVNKGFAKSLSFNKENAVFGHTYTELGPEHQTLFDQEFLPEEIGSDTSVNFPIRSVLFDYKNYQPNNFQAILDYNIGFSYEKKLLLKSNRSRAITNLKWINTIANRDEQDAQINSFLEQIIMICKNKVLMMDGDIRTTKFIWSYPLSYGTHQIKKVETNFSKLIAVHFGPNIQIEKVCESVAPFYAIANEGTILGASNTILSIDIGGGTVDSVTYQNQQVINVTSMIFGANYIYANGYEKSLKTNTFYHIGERFIASLSKENQLKVNSIKSGIEHAEHDEEAYRMSNLISYYFSIENHKEFANMSNISFSNFLANDENLRVIYLLYYASLIYYNVKSLKLQEISKPDKIVFSGNGSKLLHILDSSNSSHKEILDEYTDYIIHWIYGERSNVTVLTSSNPKELTAQGAVLLPHEDESILASLSARNINKIFTTYLGDAGNTVIAYGSDMKYDEISQDLLESVYIVYEDFIKMFLSTSFIKDLFGIERDLKKILQEMLSNKKRAIEFLEAGIALRKKQISETDNISDPLFFYIIRGMLNESLRILIPHEN</sequence>
<dbReference type="RefSeq" id="WP_353546338.1">
    <property type="nucleotide sequence ID" value="NZ_JAGKSB010000004.1"/>
</dbReference>
<organism evidence="1 2">
    <name type="scientific">Rhinopithecimicrobium faecis</name>
    <dbReference type="NCBI Taxonomy" id="2820698"/>
    <lineage>
        <taxon>Bacteria</taxon>
        <taxon>Pseudomonadati</taxon>
        <taxon>Bacteroidota</taxon>
        <taxon>Sphingobacteriia</taxon>
        <taxon>Sphingobacteriales</taxon>
        <taxon>Sphingobacteriaceae</taxon>
        <taxon>Rhinopithecimicrobium</taxon>
    </lineage>
</organism>